<feature type="chain" id="PRO_5023129895" evidence="4">
    <location>
        <begin position="22"/>
        <end position="330"/>
    </location>
</feature>
<dbReference type="CDD" id="cd01536">
    <property type="entry name" value="PBP1_ABC_sugar_binding-like"/>
    <property type="match status" value="1"/>
</dbReference>
<dbReference type="Proteomes" id="UP000314011">
    <property type="component" value="Unassembled WGS sequence"/>
</dbReference>
<feature type="signal peptide" evidence="4">
    <location>
        <begin position="1"/>
        <end position="21"/>
    </location>
</feature>
<dbReference type="RefSeq" id="WP_140193983.1">
    <property type="nucleotide sequence ID" value="NZ_CP065915.1"/>
</dbReference>
<evidence type="ECO:0000313" key="6">
    <source>
        <dbReference type="EMBL" id="TNY33295.1"/>
    </source>
</evidence>
<comment type="caution">
    <text evidence="6">The sequence shown here is derived from an EMBL/GenBank/DDBJ whole genome shotgun (WGS) entry which is preliminary data.</text>
</comment>
<evidence type="ECO:0000256" key="1">
    <source>
        <dbReference type="ARBA" id="ARBA00004196"/>
    </source>
</evidence>
<dbReference type="OrthoDB" id="3600104at2"/>
<organism evidence="6 7">
    <name type="scientific">Pelagovum pacificum</name>
    <dbReference type="NCBI Taxonomy" id="2588711"/>
    <lineage>
        <taxon>Bacteria</taxon>
        <taxon>Pseudomonadati</taxon>
        <taxon>Pseudomonadota</taxon>
        <taxon>Alphaproteobacteria</taxon>
        <taxon>Rhodobacterales</taxon>
        <taxon>Paracoccaceae</taxon>
        <taxon>Pelagovum</taxon>
    </lineage>
</organism>
<feature type="domain" description="Periplasmic binding protein" evidence="5">
    <location>
        <begin position="28"/>
        <end position="296"/>
    </location>
</feature>
<evidence type="ECO:0000256" key="3">
    <source>
        <dbReference type="ARBA" id="ARBA00022729"/>
    </source>
</evidence>
<evidence type="ECO:0000256" key="4">
    <source>
        <dbReference type="SAM" id="SignalP"/>
    </source>
</evidence>
<evidence type="ECO:0000313" key="7">
    <source>
        <dbReference type="Proteomes" id="UP000314011"/>
    </source>
</evidence>
<sequence>MKTIMKIAALSTALTPVAALAQDDEINIAYLASSSQNGFNQAIYEGIQKAAEAYGNVSVEIFDGEFSAPTQFTQVEDLVAGGRFDAMIVTPNDTVGIATALEDATAAGMTVAATLFPIGPDLQDMEPQVDGLVTTVASDPSIGAARQAEEVVAFCEDKDPCKVVVLIGQLVFPFDNLRYETFQSVLGEHDNIEIVATGEGNYSPETSLTAMQDILQANPDVDAVLSNADQHLMGAEIAIVDAGLDLESIYLIGGGLNQIAADAIRAGSWDASLAQFPVSMGSAALDAVVDSLNGEEVETWIDESKLGDSPAVVTKEWLDENPDFEAEWQG</sequence>
<dbReference type="EMBL" id="VFFF01000001">
    <property type="protein sequence ID" value="TNY33295.1"/>
    <property type="molecule type" value="Genomic_DNA"/>
</dbReference>
<keyword evidence="7" id="KW-1185">Reference proteome</keyword>
<dbReference type="Pfam" id="PF13407">
    <property type="entry name" value="Peripla_BP_4"/>
    <property type="match status" value="1"/>
</dbReference>
<proteinExistence type="inferred from homology"/>
<evidence type="ECO:0000259" key="5">
    <source>
        <dbReference type="Pfam" id="PF13407"/>
    </source>
</evidence>
<keyword evidence="3 4" id="KW-0732">Signal</keyword>
<protein>
    <submittedName>
        <fullName evidence="6">Sugar ABC transporter substrate-binding protein</fullName>
    </submittedName>
</protein>
<reference evidence="6 7" key="1">
    <citation type="submission" date="2019-06" db="EMBL/GenBank/DDBJ databases">
        <title>Genome of new Rhodobacteraceae sp. SM1903.</title>
        <authorList>
            <person name="Ren X."/>
        </authorList>
    </citation>
    <scope>NUCLEOTIDE SEQUENCE [LARGE SCALE GENOMIC DNA]</scope>
    <source>
        <strain evidence="6 7">SM1903</strain>
    </source>
</reference>
<dbReference type="PANTHER" id="PTHR46847">
    <property type="entry name" value="D-ALLOSE-BINDING PERIPLASMIC PROTEIN-RELATED"/>
    <property type="match status" value="1"/>
</dbReference>
<evidence type="ECO:0000256" key="2">
    <source>
        <dbReference type="ARBA" id="ARBA00007639"/>
    </source>
</evidence>
<gene>
    <name evidence="6" type="ORF">FHY64_08500</name>
</gene>
<name>A0A5C5GEX2_9RHOB</name>
<dbReference type="InterPro" id="IPR025997">
    <property type="entry name" value="SBP_2_dom"/>
</dbReference>
<dbReference type="AlphaFoldDB" id="A0A5C5GEX2"/>
<dbReference type="GO" id="GO:0030246">
    <property type="term" value="F:carbohydrate binding"/>
    <property type="evidence" value="ECO:0007669"/>
    <property type="project" value="UniProtKB-ARBA"/>
</dbReference>
<dbReference type="SUPFAM" id="SSF53822">
    <property type="entry name" value="Periplasmic binding protein-like I"/>
    <property type="match status" value="1"/>
</dbReference>
<comment type="similarity">
    <text evidence="2">Belongs to the bacterial solute-binding protein 2 family.</text>
</comment>
<dbReference type="GO" id="GO:0030313">
    <property type="term" value="C:cell envelope"/>
    <property type="evidence" value="ECO:0007669"/>
    <property type="project" value="UniProtKB-SubCell"/>
</dbReference>
<accession>A0A5C5GEX2</accession>
<dbReference type="Gene3D" id="3.40.50.2300">
    <property type="match status" value="2"/>
</dbReference>
<comment type="subcellular location">
    <subcellularLocation>
        <location evidence="1">Cell envelope</location>
    </subcellularLocation>
</comment>
<dbReference type="PANTHER" id="PTHR46847:SF1">
    <property type="entry name" value="D-ALLOSE-BINDING PERIPLASMIC PROTEIN-RELATED"/>
    <property type="match status" value="1"/>
</dbReference>
<dbReference type="InterPro" id="IPR028082">
    <property type="entry name" value="Peripla_BP_I"/>
</dbReference>